<dbReference type="Pfam" id="PF20431">
    <property type="entry name" value="E_motif"/>
    <property type="match status" value="1"/>
</dbReference>
<dbReference type="NCBIfam" id="TIGR00756">
    <property type="entry name" value="PPR"/>
    <property type="match status" value="4"/>
</dbReference>
<dbReference type="InterPro" id="IPR006946">
    <property type="entry name" value="DGR2-like_dom"/>
</dbReference>
<evidence type="ECO:0000259" key="3">
    <source>
        <dbReference type="Pfam" id="PF04862"/>
    </source>
</evidence>
<evidence type="ECO:0000256" key="2">
    <source>
        <dbReference type="PROSITE-ProRule" id="PRU00708"/>
    </source>
</evidence>
<reference evidence="4 5" key="1">
    <citation type="submission" date="2024-05" db="EMBL/GenBank/DDBJ databases">
        <title>Haplotype-resolved chromosome-level genome assembly of Huyou (Citrus changshanensis).</title>
        <authorList>
            <person name="Miao C."/>
            <person name="Chen W."/>
            <person name="Wu Y."/>
            <person name="Wang L."/>
            <person name="Zhao S."/>
            <person name="Grierson D."/>
            <person name="Xu C."/>
            <person name="Chen K."/>
        </authorList>
    </citation>
    <scope>NUCLEOTIDE SEQUENCE [LARGE SCALE GENOMIC DNA]</scope>
    <source>
        <strain evidence="4">01-14</strain>
        <tissue evidence="4">Leaf</tissue>
    </source>
</reference>
<dbReference type="PANTHER" id="PTHR47926:SF393">
    <property type="entry name" value="REPEAT-CONTAINING PROTEIN, PUTATIVE-RELATED"/>
    <property type="match status" value="1"/>
</dbReference>
<dbReference type="Pfam" id="PF04862">
    <property type="entry name" value="DUF642"/>
    <property type="match status" value="2"/>
</dbReference>
<proteinExistence type="predicted"/>
<feature type="domain" description="DUF642" evidence="3">
    <location>
        <begin position="634"/>
        <end position="747"/>
    </location>
</feature>
<dbReference type="FunFam" id="1.25.40.10:FF:000470">
    <property type="entry name" value="Pentatricopeptide repeat-containing protein At5g66520"/>
    <property type="match status" value="1"/>
</dbReference>
<evidence type="ECO:0000256" key="1">
    <source>
        <dbReference type="ARBA" id="ARBA00022737"/>
    </source>
</evidence>
<dbReference type="AlphaFoldDB" id="A0AAP0QXR8"/>
<organism evidence="4 5">
    <name type="scientific">Citrus x changshan-huyou</name>
    <dbReference type="NCBI Taxonomy" id="2935761"/>
    <lineage>
        <taxon>Eukaryota</taxon>
        <taxon>Viridiplantae</taxon>
        <taxon>Streptophyta</taxon>
        <taxon>Embryophyta</taxon>
        <taxon>Tracheophyta</taxon>
        <taxon>Spermatophyta</taxon>
        <taxon>Magnoliopsida</taxon>
        <taxon>eudicotyledons</taxon>
        <taxon>Gunneridae</taxon>
        <taxon>Pentapetalae</taxon>
        <taxon>rosids</taxon>
        <taxon>malvids</taxon>
        <taxon>Sapindales</taxon>
        <taxon>Rutaceae</taxon>
        <taxon>Aurantioideae</taxon>
        <taxon>Citrus</taxon>
    </lineage>
</organism>
<comment type="caution">
    <text evidence="4">The sequence shown here is derived from an EMBL/GenBank/DDBJ whole genome shotgun (WGS) entry which is preliminary data.</text>
</comment>
<keyword evidence="5" id="KW-1185">Reference proteome</keyword>
<dbReference type="Pfam" id="PF01535">
    <property type="entry name" value="PPR"/>
    <property type="match status" value="1"/>
</dbReference>
<dbReference type="InterPro" id="IPR002885">
    <property type="entry name" value="PPR_rpt"/>
</dbReference>
<feature type="domain" description="DUF642" evidence="3">
    <location>
        <begin position="468"/>
        <end position="630"/>
    </location>
</feature>
<dbReference type="PROSITE" id="PS51375">
    <property type="entry name" value="PPR"/>
    <property type="match status" value="3"/>
</dbReference>
<dbReference type="SUPFAM" id="SSF48452">
    <property type="entry name" value="TPR-like"/>
    <property type="match status" value="1"/>
</dbReference>
<evidence type="ECO:0000313" key="4">
    <source>
        <dbReference type="EMBL" id="KAK9221921.1"/>
    </source>
</evidence>
<dbReference type="InterPro" id="IPR046960">
    <property type="entry name" value="PPR_At4g14850-like_plant"/>
</dbReference>
<dbReference type="InterPro" id="IPR046848">
    <property type="entry name" value="E_motif"/>
</dbReference>
<dbReference type="GO" id="GO:0009451">
    <property type="term" value="P:RNA modification"/>
    <property type="evidence" value="ECO:0007669"/>
    <property type="project" value="InterPro"/>
</dbReference>
<dbReference type="PANTHER" id="PTHR47926">
    <property type="entry name" value="PENTATRICOPEPTIDE REPEAT-CONTAINING PROTEIN"/>
    <property type="match status" value="1"/>
</dbReference>
<gene>
    <name evidence="4" type="ORF">WN944_010352</name>
</gene>
<dbReference type="EMBL" id="JBCGBO010000002">
    <property type="protein sequence ID" value="KAK9221921.1"/>
    <property type="molecule type" value="Genomic_DNA"/>
</dbReference>
<feature type="repeat" description="PPR" evidence="2">
    <location>
        <begin position="79"/>
        <end position="113"/>
    </location>
</feature>
<keyword evidence="1" id="KW-0677">Repeat</keyword>
<dbReference type="Proteomes" id="UP001428341">
    <property type="component" value="Unassembled WGS sequence"/>
</dbReference>
<protein>
    <recommendedName>
        <fullName evidence="3">DUF642 domain-containing protein</fullName>
    </recommendedName>
</protein>
<feature type="repeat" description="PPR" evidence="2">
    <location>
        <begin position="180"/>
        <end position="214"/>
    </location>
</feature>
<evidence type="ECO:0000313" key="5">
    <source>
        <dbReference type="Proteomes" id="UP001428341"/>
    </source>
</evidence>
<feature type="repeat" description="PPR" evidence="2">
    <location>
        <begin position="281"/>
        <end position="315"/>
    </location>
</feature>
<dbReference type="InterPro" id="IPR011990">
    <property type="entry name" value="TPR-like_helical_dom_sf"/>
</dbReference>
<name>A0AAP0QXR8_9ROSI</name>
<dbReference type="FunFam" id="1.25.40.10:FF:001093">
    <property type="entry name" value="Pentatricopeptide repeat-containing protein At2g34400"/>
    <property type="match status" value="1"/>
</dbReference>
<dbReference type="Pfam" id="PF13041">
    <property type="entry name" value="PPR_2"/>
    <property type="match status" value="3"/>
</dbReference>
<accession>A0AAP0QXR8</accession>
<dbReference type="GO" id="GO:0003723">
    <property type="term" value="F:RNA binding"/>
    <property type="evidence" value="ECO:0007669"/>
    <property type="project" value="InterPro"/>
</dbReference>
<sequence length="772" mass="84924">MSLKCSSLRQPPLPMPPLSLLADKCKSMHQLKQIHAQMIISSRIQDHFAASRLLAFCALSSSGDLSYATRLFNSIQSPNHFIWNTLIRAQASSLNPDKAIFLYMNMRRTGFAPNQHTFTFVLKACSNVRSLNCCKQIHTHVSKSGLDLDLHVVNCLVRSYSVYSDLNNARQVFDEIRNRTLNVWTTMISGYAQSFRANEALMLFDQMLIEGFEPNSVTLASVLSACAQSGCLELGEKVHVFVKMRGFEMGAILGTALVHMYTKNGALAKAKALFDSMPERNIATWNAMISGLASHGHAEEALDLFRKLEKEQIVPNDITFVGVLSACCHAGFIDVGRQIFGSMKRVYGIEPKIEHYGCMVDLLGRCGKVLEAEELIKRMVWKPDVVMWGALLAACKNHGNIEVAERVVKEIIALEPNNHGVYVVLSNMYAEAERWEDVTRLRSVMKQGKLKKTPGWSLVDGLASAADILQNPDFESPPTNLTPNRSTPFVLLNGNNTIPGWTFEGTVQYVTASQTIRLPDNGHAIQLAQDGRINQTFAADGDDLIYILTLTLAPGGQNCSANANLVVSAPDSHGVYSLKQHYGKETWKSYGHYLGRWGQDEPINLVIQSQSTESDDNSTCWPVIDMLLLKTSKTLVQGNGNAAIEIVSVSAGIQTATTLLTEDSAYNLDFTLGDTKDACEGTFVVRVQAGSLVQNFTVQSLGTGSVIKHSVTFKAGSGSTPISFISYNINQTKDGVFCGPLIDDVVLRASHGFKLQWRLEILIYALVLVAIL</sequence>
<dbReference type="Gene3D" id="1.25.40.10">
    <property type="entry name" value="Tetratricopeptide repeat domain"/>
    <property type="match status" value="3"/>
</dbReference>